<dbReference type="InterPro" id="IPR016130">
    <property type="entry name" value="Tyr_Pase_AS"/>
</dbReference>
<organism evidence="1 2">
    <name type="scientific">Neorhodopirellula pilleata</name>
    <dbReference type="NCBI Taxonomy" id="2714738"/>
    <lineage>
        <taxon>Bacteria</taxon>
        <taxon>Pseudomonadati</taxon>
        <taxon>Planctomycetota</taxon>
        <taxon>Planctomycetia</taxon>
        <taxon>Pirellulales</taxon>
        <taxon>Pirellulaceae</taxon>
        <taxon>Neorhodopirellula</taxon>
    </lineage>
</organism>
<reference evidence="1 2" key="1">
    <citation type="submission" date="2019-02" db="EMBL/GenBank/DDBJ databases">
        <title>Deep-cultivation of Planctomycetes and their phenomic and genomic characterization uncovers novel biology.</title>
        <authorList>
            <person name="Wiegand S."/>
            <person name="Jogler M."/>
            <person name="Boedeker C."/>
            <person name="Pinto D."/>
            <person name="Vollmers J."/>
            <person name="Rivas-Marin E."/>
            <person name="Kohn T."/>
            <person name="Peeters S.H."/>
            <person name="Heuer A."/>
            <person name="Rast P."/>
            <person name="Oberbeckmann S."/>
            <person name="Bunk B."/>
            <person name="Jeske O."/>
            <person name="Meyerdierks A."/>
            <person name="Storesund J.E."/>
            <person name="Kallscheuer N."/>
            <person name="Luecker S."/>
            <person name="Lage O.M."/>
            <person name="Pohl T."/>
            <person name="Merkel B.J."/>
            <person name="Hornburger P."/>
            <person name="Mueller R.-W."/>
            <person name="Bruemmer F."/>
            <person name="Labrenz M."/>
            <person name="Spormann A.M."/>
            <person name="Op Den Camp H."/>
            <person name="Overmann J."/>
            <person name="Amann R."/>
            <person name="Jetten M.S.M."/>
            <person name="Mascher T."/>
            <person name="Medema M.H."/>
            <person name="Devos D.P."/>
            <person name="Kaster A.-K."/>
            <person name="Ovreas L."/>
            <person name="Rohde M."/>
            <person name="Galperin M.Y."/>
            <person name="Jogler C."/>
        </authorList>
    </citation>
    <scope>NUCLEOTIDE SEQUENCE [LARGE SCALE GENOMIC DNA]</scope>
    <source>
        <strain evidence="1 2">Pla100</strain>
    </source>
</reference>
<keyword evidence="2" id="KW-1185">Reference proteome</keyword>
<dbReference type="GO" id="GO:0020037">
    <property type="term" value="F:heme binding"/>
    <property type="evidence" value="ECO:0007669"/>
    <property type="project" value="InterPro"/>
</dbReference>
<dbReference type="PROSITE" id="PS00383">
    <property type="entry name" value="TYR_PHOSPHATASE_1"/>
    <property type="match status" value="1"/>
</dbReference>
<gene>
    <name evidence="1" type="ORF">Pla100_59810</name>
</gene>
<evidence type="ECO:0000313" key="2">
    <source>
        <dbReference type="Proteomes" id="UP000316213"/>
    </source>
</evidence>
<dbReference type="PROSITE" id="PS51009">
    <property type="entry name" value="CYTCII"/>
    <property type="match status" value="1"/>
</dbReference>
<evidence type="ECO:0008006" key="3">
    <source>
        <dbReference type="Google" id="ProtNLM"/>
    </source>
</evidence>
<dbReference type="InterPro" id="IPR002321">
    <property type="entry name" value="Cyt_c_II"/>
</dbReference>
<sequence>MMHRQLQKNIHVFSPGSGYRRCGLVCIAWIVCLATSNVTGQENDPFPLRLAAAHLPNPVQVHVNVISGGLPEGDEAFEELTRLGVKTIISVDGMKPDVETAKKYGLRYVHLPHGYDGVPQSRVMELAKAVRSLDGPVYIHCHHGKHRSPAAASVACVAAGLVEPKDAIKILELAGTNKHYVGLFRSAQRTRPIAETELDSFEPNFPEVAAVPPMADAMVALGHTHEHINLIAKSGWRAPPQHPDLDPPHEALLLREHFTEMLRTPEVEHEPAEFKRMLRDSESAARELETLLSNWHANGKYVSLPESIPLHARRITDNCKACHERFRDAPREE</sequence>
<dbReference type="InterPro" id="IPR010980">
    <property type="entry name" value="Cyt_c/b562"/>
</dbReference>
<proteinExistence type="predicted"/>
<dbReference type="SUPFAM" id="SSF52799">
    <property type="entry name" value="(Phosphotyrosine protein) phosphatases II"/>
    <property type="match status" value="1"/>
</dbReference>
<dbReference type="InterPro" id="IPR029021">
    <property type="entry name" value="Prot-tyrosine_phosphatase-like"/>
</dbReference>
<protein>
    <recommendedName>
        <fullName evidence="3">Cytochrome C</fullName>
    </recommendedName>
</protein>
<dbReference type="AlphaFoldDB" id="A0A5C5ZIQ1"/>
<dbReference type="Gene3D" id="1.20.120.10">
    <property type="entry name" value="Cytochrome c/b562"/>
    <property type="match status" value="1"/>
</dbReference>
<dbReference type="EMBL" id="SJPM01000029">
    <property type="protein sequence ID" value="TWT87030.1"/>
    <property type="molecule type" value="Genomic_DNA"/>
</dbReference>
<dbReference type="GO" id="GO:0022900">
    <property type="term" value="P:electron transport chain"/>
    <property type="evidence" value="ECO:0007669"/>
    <property type="project" value="InterPro"/>
</dbReference>
<accession>A0A5C5ZIQ1</accession>
<comment type="caution">
    <text evidence="1">The sequence shown here is derived from an EMBL/GenBank/DDBJ whole genome shotgun (WGS) entry which is preliminary data.</text>
</comment>
<dbReference type="GO" id="GO:0009055">
    <property type="term" value="F:electron transfer activity"/>
    <property type="evidence" value="ECO:0007669"/>
    <property type="project" value="InterPro"/>
</dbReference>
<dbReference type="SUPFAM" id="SSF47175">
    <property type="entry name" value="Cytochromes"/>
    <property type="match status" value="1"/>
</dbReference>
<name>A0A5C5ZIQ1_9BACT</name>
<dbReference type="Proteomes" id="UP000316213">
    <property type="component" value="Unassembled WGS sequence"/>
</dbReference>
<dbReference type="Gene3D" id="3.90.190.10">
    <property type="entry name" value="Protein tyrosine phosphatase superfamily"/>
    <property type="match status" value="1"/>
</dbReference>
<evidence type="ECO:0000313" key="1">
    <source>
        <dbReference type="EMBL" id="TWT87030.1"/>
    </source>
</evidence>
<dbReference type="GO" id="GO:0005506">
    <property type="term" value="F:iron ion binding"/>
    <property type="evidence" value="ECO:0007669"/>
    <property type="project" value="InterPro"/>
</dbReference>